<protein>
    <recommendedName>
        <fullName evidence="3 6">DNA replication complex GINS protein PSF3</fullName>
    </recommendedName>
</protein>
<dbReference type="EMBL" id="EQ999984">
    <property type="protein sequence ID" value="EEQ85643.2"/>
    <property type="molecule type" value="Genomic_DNA"/>
</dbReference>
<comment type="subcellular location">
    <subcellularLocation>
        <location evidence="1 6">Nucleus</location>
    </subcellularLocation>
</comment>
<dbReference type="SUPFAM" id="SSF158573">
    <property type="entry name" value="GINS helical bundle-like"/>
    <property type="match status" value="1"/>
</dbReference>
<keyword evidence="4 6" id="KW-0235">DNA replication</keyword>
<dbReference type="InterPro" id="IPR055221">
    <property type="entry name" value="PSF3_N"/>
</dbReference>
<dbReference type="InterPro" id="IPR021151">
    <property type="entry name" value="GINS_A"/>
</dbReference>
<dbReference type="PANTHER" id="PTHR22768:SF0">
    <property type="entry name" value="DNA REPLICATION COMPLEX GINS PROTEIN PSF3"/>
    <property type="match status" value="1"/>
</dbReference>
<sequence>MSYYDLDAILTDAQKLPCTFELEVPGLGYLDGNVGEDIKPGTRIDLPLWLGEMLAVGARTNSSPLVNLELPNALSEKVLNALKADPRTVDLRSLAPHFYRLGVRMLELVEAEEMG</sequence>
<comment type="function">
    <text evidence="6">The GINS complex plays an essential role in the initiation of DNA replication.</text>
</comment>
<reference evidence="10" key="1">
    <citation type="journal article" date="2015" name="PLoS Genet.">
        <title>The dynamic genome and transcriptome of the human fungal pathogen Blastomyces and close relative Emmonsia.</title>
        <authorList>
            <person name="Munoz J.F."/>
            <person name="Gauthier G.M."/>
            <person name="Desjardins C.A."/>
            <person name="Gallo J.E."/>
            <person name="Holder J."/>
            <person name="Sullivan T.D."/>
            <person name="Marty A.J."/>
            <person name="Carmen J.C."/>
            <person name="Chen Z."/>
            <person name="Ding L."/>
            <person name="Gujja S."/>
            <person name="Magrini V."/>
            <person name="Misas E."/>
            <person name="Mitreva M."/>
            <person name="Priest M."/>
            <person name="Saif S."/>
            <person name="Whiston E.A."/>
            <person name="Young S."/>
            <person name="Zeng Q."/>
            <person name="Goldman W.E."/>
            <person name="Mardis E.R."/>
            <person name="Taylor J.W."/>
            <person name="McEwen J.G."/>
            <person name="Clay O.K."/>
            <person name="Klein B.S."/>
            <person name="Cuomo C.A."/>
        </authorList>
    </citation>
    <scope>NUCLEOTIDE SEQUENCE [LARGE SCALE GENOMIC DNA]</scope>
    <source>
        <strain evidence="10">ER-3 / ATCC MYA-2586</strain>
    </source>
</reference>
<dbReference type="Pfam" id="PF22466">
    <property type="entry name" value="PSF3_N"/>
    <property type="match status" value="1"/>
</dbReference>
<proteinExistence type="inferred from homology"/>
<dbReference type="CDD" id="cd11713">
    <property type="entry name" value="GINS_A_psf3"/>
    <property type="match status" value="1"/>
</dbReference>
<keyword evidence="10" id="KW-1185">Reference proteome</keyword>
<name>A0ABP2EST4_AJEDR</name>
<dbReference type="PANTHER" id="PTHR22768">
    <property type="entry name" value="DNA REPLICATION COMPLEX GINS PROTEIN PSF3"/>
    <property type="match status" value="1"/>
</dbReference>
<feature type="domain" description="GINS subunit" evidence="7">
    <location>
        <begin position="74"/>
        <end position="110"/>
    </location>
</feature>
<evidence type="ECO:0000313" key="10">
    <source>
        <dbReference type="Proteomes" id="UP000002039"/>
    </source>
</evidence>
<dbReference type="Pfam" id="PF05916">
    <property type="entry name" value="Sld5"/>
    <property type="match status" value="1"/>
</dbReference>
<dbReference type="SUPFAM" id="SSF160059">
    <property type="entry name" value="PriA/YqbF domain"/>
    <property type="match status" value="1"/>
</dbReference>
<dbReference type="InterPro" id="IPR038437">
    <property type="entry name" value="GINS_Psf3_sf"/>
</dbReference>
<evidence type="ECO:0000256" key="4">
    <source>
        <dbReference type="ARBA" id="ARBA00022705"/>
    </source>
</evidence>
<evidence type="ECO:0000259" key="7">
    <source>
        <dbReference type="Pfam" id="PF05916"/>
    </source>
</evidence>
<comment type="similarity">
    <text evidence="2 6">Belongs to the GINS3/PSF3 family.</text>
</comment>
<dbReference type="Gene3D" id="1.20.58.2050">
    <property type="match status" value="1"/>
</dbReference>
<evidence type="ECO:0000256" key="2">
    <source>
        <dbReference type="ARBA" id="ARBA00006343"/>
    </source>
</evidence>
<evidence type="ECO:0000259" key="8">
    <source>
        <dbReference type="Pfam" id="PF22466"/>
    </source>
</evidence>
<evidence type="ECO:0000256" key="5">
    <source>
        <dbReference type="ARBA" id="ARBA00023242"/>
    </source>
</evidence>
<evidence type="ECO:0000313" key="9">
    <source>
        <dbReference type="EMBL" id="EEQ85643.2"/>
    </source>
</evidence>
<dbReference type="InterPro" id="IPR010492">
    <property type="entry name" value="GINS_Psf3"/>
</dbReference>
<dbReference type="RefSeq" id="XP_045273349.1">
    <property type="nucleotide sequence ID" value="XM_045424688.1"/>
</dbReference>
<accession>A0ABP2EST4</accession>
<dbReference type="Proteomes" id="UP000002039">
    <property type="component" value="Unassembled WGS sequence"/>
</dbReference>
<organism evidence="9 10">
    <name type="scientific">Ajellomyces dermatitidis (strain ER-3 / ATCC MYA-2586)</name>
    <name type="common">Blastomyces dermatitidis</name>
    <dbReference type="NCBI Taxonomy" id="559297"/>
    <lineage>
        <taxon>Eukaryota</taxon>
        <taxon>Fungi</taxon>
        <taxon>Dikarya</taxon>
        <taxon>Ascomycota</taxon>
        <taxon>Pezizomycotina</taxon>
        <taxon>Eurotiomycetes</taxon>
        <taxon>Eurotiomycetidae</taxon>
        <taxon>Onygenales</taxon>
        <taxon>Ajellomycetaceae</taxon>
        <taxon>Blastomyces</taxon>
    </lineage>
</organism>
<evidence type="ECO:0000256" key="1">
    <source>
        <dbReference type="ARBA" id="ARBA00004123"/>
    </source>
</evidence>
<keyword evidence="5 6" id="KW-0539">Nucleus</keyword>
<evidence type="ECO:0000256" key="6">
    <source>
        <dbReference type="RuleBase" id="RU367161"/>
    </source>
</evidence>
<dbReference type="GeneID" id="69030401"/>
<dbReference type="CDD" id="cd21693">
    <property type="entry name" value="GINS_B_Psf3"/>
    <property type="match status" value="1"/>
</dbReference>
<evidence type="ECO:0000256" key="3">
    <source>
        <dbReference type="ARBA" id="ARBA00015140"/>
    </source>
</evidence>
<dbReference type="InterPro" id="IPR036224">
    <property type="entry name" value="GINS_bundle-like_dom_sf"/>
</dbReference>
<comment type="subunit">
    <text evidence="6">Component of the GINS complex.</text>
</comment>
<gene>
    <name evidence="9" type="ORF">BDCG_08912</name>
</gene>
<feature type="domain" description="DNA replication complex GINS protein PSF3 N-terminal" evidence="8">
    <location>
        <begin position="4"/>
        <end position="56"/>
    </location>
</feature>